<evidence type="ECO:0000313" key="1">
    <source>
        <dbReference type="EMBL" id="NGO79952.1"/>
    </source>
</evidence>
<name>A0A6G4XRW8_9ACTN</name>
<comment type="caution">
    <text evidence="1">The sequence shown here is derived from an EMBL/GenBank/DDBJ whole genome shotgun (WGS) entry which is preliminary data.</text>
</comment>
<dbReference type="Proteomes" id="UP000481109">
    <property type="component" value="Unassembled WGS sequence"/>
</dbReference>
<sequence length="274" mass="29843">MTESERSTGPRAHCVADADGGLAFELGLSGAAGGQAVLLLQRRRGRATDEVRLPLAETSPGRLRAELPVDTVLREGRWDAYLVLGEDAPVRMLPGMNDLRTLLGRVPGKGEDHLRVRIPYPTKDGHLAVRAWQRSPHAEAGELYIGEDRLTFKGRLFGAGFDDGAYLEVDPRGSDEPSPRAEVVVDGDEFTATVPYRVLMPGLWDLRLRPSGARGPRVRVGRLLDDVADKKPVFTYPALRVTGEYGPVDAEPYYTVDNDLSVKVTARADGSEGS</sequence>
<reference evidence="1 2" key="1">
    <citation type="submission" date="2020-02" db="EMBL/GenBank/DDBJ databases">
        <title>Whole-genome analyses of novel actinobacteria.</title>
        <authorList>
            <person name="Sahin N."/>
            <person name="Tokatli A."/>
        </authorList>
    </citation>
    <scope>NUCLEOTIDE SEQUENCE [LARGE SCALE GENOMIC DNA]</scope>
    <source>
        <strain evidence="1 2">YC504</strain>
    </source>
</reference>
<protein>
    <recommendedName>
        <fullName evidence="3">Transferase</fullName>
    </recommendedName>
</protein>
<evidence type="ECO:0000313" key="2">
    <source>
        <dbReference type="Proteomes" id="UP000481109"/>
    </source>
</evidence>
<accession>A0A6G4XRW8</accession>
<dbReference type="EMBL" id="JAAKZW010000182">
    <property type="protein sequence ID" value="NGO79952.1"/>
    <property type="molecule type" value="Genomic_DNA"/>
</dbReference>
<gene>
    <name evidence="1" type="ORF">G6045_30475</name>
</gene>
<dbReference type="AlphaFoldDB" id="A0A6G4XRW8"/>
<evidence type="ECO:0008006" key="3">
    <source>
        <dbReference type="Google" id="ProtNLM"/>
    </source>
</evidence>
<keyword evidence="2" id="KW-1185">Reference proteome</keyword>
<organism evidence="1 2">
    <name type="scientific">Streptomyces mesophilus</name>
    <dbReference type="NCBI Taxonomy" id="1775132"/>
    <lineage>
        <taxon>Bacteria</taxon>
        <taxon>Bacillati</taxon>
        <taxon>Actinomycetota</taxon>
        <taxon>Actinomycetes</taxon>
        <taxon>Kitasatosporales</taxon>
        <taxon>Streptomycetaceae</taxon>
        <taxon>Streptomyces</taxon>
    </lineage>
</organism>
<proteinExistence type="predicted"/>